<dbReference type="SUPFAM" id="SSF48452">
    <property type="entry name" value="TPR-like"/>
    <property type="match status" value="1"/>
</dbReference>
<dbReference type="InterPro" id="IPR011990">
    <property type="entry name" value="TPR-like_helical_dom_sf"/>
</dbReference>
<protein>
    <submittedName>
        <fullName evidence="1">Putative Zn-dependent protease</fullName>
    </submittedName>
</protein>
<dbReference type="Proteomes" id="UP000575083">
    <property type="component" value="Unassembled WGS sequence"/>
</dbReference>
<dbReference type="GO" id="GO:0006508">
    <property type="term" value="P:proteolysis"/>
    <property type="evidence" value="ECO:0007669"/>
    <property type="project" value="UniProtKB-KW"/>
</dbReference>
<sequence>MPRAERIFGALAHVRPDRAFAHVGPAMALLNAGRAAEAAQRLQRALPQLAPGEDADTVSALCALALQLEGRTSESTRLLRELLHNAPPDADNDGLRLARRMLGEPQAPASHAPLSP</sequence>
<evidence type="ECO:0000313" key="1">
    <source>
        <dbReference type="EMBL" id="MBB6562909.1"/>
    </source>
</evidence>
<comment type="caution">
    <text evidence="1">The sequence shown here is derived from an EMBL/GenBank/DDBJ whole genome shotgun (WGS) entry which is preliminary data.</text>
</comment>
<name>A0A7X0PJT8_9BURK</name>
<dbReference type="RefSeq" id="WP_184863371.1">
    <property type="nucleotide sequence ID" value="NZ_JACHLK010000015.1"/>
</dbReference>
<keyword evidence="1" id="KW-0378">Hydrolase</keyword>
<proteinExistence type="predicted"/>
<dbReference type="EMBL" id="JACHLK010000015">
    <property type="protein sequence ID" value="MBB6562909.1"/>
    <property type="molecule type" value="Genomic_DNA"/>
</dbReference>
<organism evidence="1 2">
    <name type="scientific">Acidovorax soli</name>
    <dbReference type="NCBI Taxonomy" id="592050"/>
    <lineage>
        <taxon>Bacteria</taxon>
        <taxon>Pseudomonadati</taxon>
        <taxon>Pseudomonadota</taxon>
        <taxon>Betaproteobacteria</taxon>
        <taxon>Burkholderiales</taxon>
        <taxon>Comamonadaceae</taxon>
        <taxon>Acidovorax</taxon>
    </lineage>
</organism>
<dbReference type="Gene3D" id="1.25.40.10">
    <property type="entry name" value="Tetratricopeptide repeat domain"/>
    <property type="match status" value="1"/>
</dbReference>
<dbReference type="GO" id="GO:0008233">
    <property type="term" value="F:peptidase activity"/>
    <property type="evidence" value="ECO:0007669"/>
    <property type="project" value="UniProtKB-KW"/>
</dbReference>
<gene>
    <name evidence="1" type="ORF">HNP48_005626</name>
</gene>
<dbReference type="AlphaFoldDB" id="A0A7X0PJT8"/>
<reference evidence="1 2" key="1">
    <citation type="submission" date="2020-08" db="EMBL/GenBank/DDBJ databases">
        <title>Functional genomics of gut bacteria from endangered species of beetles.</title>
        <authorList>
            <person name="Carlos-Shanley C."/>
        </authorList>
    </citation>
    <scope>NUCLEOTIDE SEQUENCE [LARGE SCALE GENOMIC DNA]</scope>
    <source>
        <strain evidence="1 2">S00198</strain>
    </source>
</reference>
<evidence type="ECO:0000313" key="2">
    <source>
        <dbReference type="Proteomes" id="UP000575083"/>
    </source>
</evidence>
<accession>A0A7X0PJT8</accession>
<keyword evidence="2" id="KW-1185">Reference proteome</keyword>
<keyword evidence="1" id="KW-0645">Protease</keyword>